<keyword evidence="2" id="KW-1185">Reference proteome</keyword>
<gene>
    <name evidence="1" type="ORF">HPB51_020132</name>
</gene>
<reference evidence="1" key="2">
    <citation type="submission" date="2021-09" db="EMBL/GenBank/DDBJ databases">
        <authorList>
            <person name="Jia N."/>
            <person name="Wang J."/>
            <person name="Shi W."/>
            <person name="Du L."/>
            <person name="Sun Y."/>
            <person name="Zhan W."/>
            <person name="Jiang J."/>
            <person name="Wang Q."/>
            <person name="Zhang B."/>
            <person name="Ji P."/>
            <person name="Sakyi L.B."/>
            <person name="Cui X."/>
            <person name="Yuan T."/>
            <person name="Jiang B."/>
            <person name="Yang W."/>
            <person name="Lam T.T.-Y."/>
            <person name="Chang Q."/>
            <person name="Ding S."/>
            <person name="Wang X."/>
            <person name="Zhu J."/>
            <person name="Ruan X."/>
            <person name="Zhao L."/>
            <person name="Wei J."/>
            <person name="Que T."/>
            <person name="Du C."/>
            <person name="Cheng J."/>
            <person name="Dai P."/>
            <person name="Han X."/>
            <person name="Huang E."/>
            <person name="Gao Y."/>
            <person name="Liu J."/>
            <person name="Shao H."/>
            <person name="Ye R."/>
            <person name="Li L."/>
            <person name="Wei W."/>
            <person name="Wang X."/>
            <person name="Wang C."/>
            <person name="Huo Q."/>
            <person name="Li W."/>
            <person name="Guo W."/>
            <person name="Chen H."/>
            <person name="Chen S."/>
            <person name="Zhou L."/>
            <person name="Zhou L."/>
            <person name="Ni X."/>
            <person name="Tian J."/>
            <person name="Zhou Y."/>
            <person name="Sheng Y."/>
            <person name="Liu T."/>
            <person name="Pan Y."/>
            <person name="Xia L."/>
            <person name="Li J."/>
            <person name="Zhao F."/>
            <person name="Cao W."/>
        </authorList>
    </citation>
    <scope>NUCLEOTIDE SEQUENCE</scope>
    <source>
        <strain evidence="1">Rmic-2018</strain>
        <tissue evidence="1">Larvae</tissue>
    </source>
</reference>
<organism evidence="1 2">
    <name type="scientific">Rhipicephalus microplus</name>
    <name type="common">Cattle tick</name>
    <name type="synonym">Boophilus microplus</name>
    <dbReference type="NCBI Taxonomy" id="6941"/>
    <lineage>
        <taxon>Eukaryota</taxon>
        <taxon>Metazoa</taxon>
        <taxon>Ecdysozoa</taxon>
        <taxon>Arthropoda</taxon>
        <taxon>Chelicerata</taxon>
        <taxon>Arachnida</taxon>
        <taxon>Acari</taxon>
        <taxon>Parasitiformes</taxon>
        <taxon>Ixodida</taxon>
        <taxon>Ixodoidea</taxon>
        <taxon>Ixodidae</taxon>
        <taxon>Rhipicephalinae</taxon>
        <taxon>Rhipicephalus</taxon>
        <taxon>Boophilus</taxon>
    </lineage>
</organism>
<proteinExistence type="predicted"/>
<comment type="caution">
    <text evidence="1">The sequence shown here is derived from an EMBL/GenBank/DDBJ whole genome shotgun (WGS) entry which is preliminary data.</text>
</comment>
<dbReference type="Proteomes" id="UP000821866">
    <property type="component" value="Chromosome 2"/>
</dbReference>
<name>A0A9J6EI70_RHIMP</name>
<reference evidence="1" key="1">
    <citation type="journal article" date="2020" name="Cell">
        <title>Large-Scale Comparative Analyses of Tick Genomes Elucidate Their Genetic Diversity and Vector Capacities.</title>
        <authorList>
            <consortium name="Tick Genome and Microbiome Consortium (TIGMIC)"/>
            <person name="Jia N."/>
            <person name="Wang J."/>
            <person name="Shi W."/>
            <person name="Du L."/>
            <person name="Sun Y."/>
            <person name="Zhan W."/>
            <person name="Jiang J.F."/>
            <person name="Wang Q."/>
            <person name="Zhang B."/>
            <person name="Ji P."/>
            <person name="Bell-Sakyi L."/>
            <person name="Cui X.M."/>
            <person name="Yuan T.T."/>
            <person name="Jiang B.G."/>
            <person name="Yang W.F."/>
            <person name="Lam T.T."/>
            <person name="Chang Q.C."/>
            <person name="Ding S.J."/>
            <person name="Wang X.J."/>
            <person name="Zhu J.G."/>
            <person name="Ruan X.D."/>
            <person name="Zhao L."/>
            <person name="Wei J.T."/>
            <person name="Ye R.Z."/>
            <person name="Que T.C."/>
            <person name="Du C.H."/>
            <person name="Zhou Y.H."/>
            <person name="Cheng J.X."/>
            <person name="Dai P.F."/>
            <person name="Guo W.B."/>
            <person name="Han X.H."/>
            <person name="Huang E.J."/>
            <person name="Li L.F."/>
            <person name="Wei W."/>
            <person name="Gao Y.C."/>
            <person name="Liu J.Z."/>
            <person name="Shao H.Z."/>
            <person name="Wang X."/>
            <person name="Wang C.C."/>
            <person name="Yang T.C."/>
            <person name="Huo Q.B."/>
            <person name="Li W."/>
            <person name="Chen H.Y."/>
            <person name="Chen S.E."/>
            <person name="Zhou L.G."/>
            <person name="Ni X.B."/>
            <person name="Tian J.H."/>
            <person name="Sheng Y."/>
            <person name="Liu T."/>
            <person name="Pan Y.S."/>
            <person name="Xia L.Y."/>
            <person name="Li J."/>
            <person name="Zhao F."/>
            <person name="Cao W.C."/>
        </authorList>
    </citation>
    <scope>NUCLEOTIDE SEQUENCE</scope>
    <source>
        <strain evidence="1">Rmic-2018</strain>
    </source>
</reference>
<protein>
    <submittedName>
        <fullName evidence="1">Uncharacterized protein</fullName>
    </submittedName>
</protein>
<dbReference type="AlphaFoldDB" id="A0A9J6EI70"/>
<sequence length="576" mass="64484">MIVRMHASETVDSLVRYLHRGDGPMAVSELDLTNCIRLNSKQLLPLIAECSCLQFLRCLGCSFEATDILVLMWQLRFLVEVEVSLNSEKDTELQLRDIVHAAAQYGNDPKAYGLRRMYVEVAGDHNINLLATLLRYCPYLHSLHVHLLWGTLCNVLLPCHNAVFANDVCVETFTFTSELSEYVKREPRTPSDLMGGANVCANVSYTKSTDSFSCVRLCDLAAGNAIWGQPPQILPEKVILTAVECAEEGITKELIRLAGLECNWGHVRQLCLLLLSPDPSSVFHPTAGGTYRDNLGNFFSAVLKYIVELNVISFHFGEGLDIGELLQHGSLQHLQSLAASLCGVRRPSALRRLAQSCPEFKDLDVRIEGRGSSGVMKCASCMTRFSHDTGGTRDEGWSPLFRSGLHRLTLTGVHDIEWLSWFIESCSPTATVRLFNSSSRPHCFSLTQALINRSVPKSLVIHHDHLQFGDMSLLDGLRSIDSLQYMYFTSKTPTPEDTVLKFVRALQARLPRLLCVHIHYLERPDDTDKRMTWMRAPAPESNQDYLVLDGPCFLSCSRATFIGLAKPLYHDVQPNL</sequence>
<dbReference type="VEuPathDB" id="VectorBase:LOC119180007"/>
<dbReference type="EMBL" id="JABSTU010000004">
    <property type="protein sequence ID" value="KAH8034115.1"/>
    <property type="molecule type" value="Genomic_DNA"/>
</dbReference>
<accession>A0A9J6EI70</accession>
<evidence type="ECO:0000313" key="2">
    <source>
        <dbReference type="Proteomes" id="UP000821866"/>
    </source>
</evidence>
<evidence type="ECO:0000313" key="1">
    <source>
        <dbReference type="EMBL" id="KAH8034115.1"/>
    </source>
</evidence>